<evidence type="ECO:0000256" key="1">
    <source>
        <dbReference type="SAM" id="SignalP"/>
    </source>
</evidence>
<gene>
    <name evidence="2" type="ORF">JZ751_004857</name>
</gene>
<comment type="caution">
    <text evidence="2">The sequence shown here is derived from an EMBL/GenBank/DDBJ whole genome shotgun (WGS) entry which is preliminary data.</text>
</comment>
<evidence type="ECO:0008006" key="4">
    <source>
        <dbReference type="Google" id="ProtNLM"/>
    </source>
</evidence>
<name>A0A8T2P629_9TELE</name>
<evidence type="ECO:0000313" key="3">
    <source>
        <dbReference type="Proteomes" id="UP000824540"/>
    </source>
</evidence>
<protein>
    <recommendedName>
        <fullName evidence="4">Secreted protein</fullName>
    </recommendedName>
</protein>
<keyword evidence="3" id="KW-1185">Reference proteome</keyword>
<evidence type="ECO:0000313" key="2">
    <source>
        <dbReference type="EMBL" id="KAG9347290.1"/>
    </source>
</evidence>
<dbReference type="AlphaFoldDB" id="A0A8T2P629"/>
<proteinExistence type="predicted"/>
<dbReference type="EMBL" id="JAFBMS010000013">
    <property type="protein sequence ID" value="KAG9347290.1"/>
    <property type="molecule type" value="Genomic_DNA"/>
</dbReference>
<dbReference type="Proteomes" id="UP000824540">
    <property type="component" value="Unassembled WGS sequence"/>
</dbReference>
<sequence length="62" mass="6891">MTFQLYLVYLSGLTWATYLAPFCPTPLVPLVPVETSASHHDGCELNFVGLVSLPFGCRRTFL</sequence>
<accession>A0A8T2P629</accession>
<organism evidence="2 3">
    <name type="scientific">Albula glossodonta</name>
    <name type="common">roundjaw bonefish</name>
    <dbReference type="NCBI Taxonomy" id="121402"/>
    <lineage>
        <taxon>Eukaryota</taxon>
        <taxon>Metazoa</taxon>
        <taxon>Chordata</taxon>
        <taxon>Craniata</taxon>
        <taxon>Vertebrata</taxon>
        <taxon>Euteleostomi</taxon>
        <taxon>Actinopterygii</taxon>
        <taxon>Neopterygii</taxon>
        <taxon>Teleostei</taxon>
        <taxon>Albuliformes</taxon>
        <taxon>Albulidae</taxon>
        <taxon>Albula</taxon>
    </lineage>
</organism>
<feature type="signal peptide" evidence="1">
    <location>
        <begin position="1"/>
        <end position="16"/>
    </location>
</feature>
<reference evidence="2" key="1">
    <citation type="thesis" date="2021" institute="BYU ScholarsArchive" country="Provo, UT, USA">
        <title>Applications of and Algorithms for Genome Assembly and Genomic Analyses with an Emphasis on Marine Teleosts.</title>
        <authorList>
            <person name="Pickett B.D."/>
        </authorList>
    </citation>
    <scope>NUCLEOTIDE SEQUENCE</scope>
    <source>
        <strain evidence="2">HI-2016</strain>
    </source>
</reference>
<keyword evidence="1" id="KW-0732">Signal</keyword>
<feature type="chain" id="PRO_5035888701" description="Secreted protein" evidence="1">
    <location>
        <begin position="17"/>
        <end position="62"/>
    </location>
</feature>